<accession>A0A015KEF4</accession>
<proteinExistence type="predicted"/>
<dbReference type="Proteomes" id="UP000022910">
    <property type="component" value="Unassembled WGS sequence"/>
</dbReference>
<dbReference type="AlphaFoldDB" id="A0A015KEF4"/>
<protein>
    <submittedName>
        <fullName evidence="1">Uncharacterized protein</fullName>
    </submittedName>
</protein>
<comment type="caution">
    <text evidence="1">The sequence shown here is derived from an EMBL/GenBank/DDBJ whole genome shotgun (WGS) entry which is preliminary data.</text>
</comment>
<sequence>MQANPYQIIWDLEMLTEKLIPEEKTKLIYTERLQMYKLYGYCYVIICMDSPLNYKIVSHNLYRESDALERFVLKIEEELLAIQEDLSAPAEMIIAPGDLKAYNEATECWICKKPFLKPAPEVVQKLEEAKYNLLEIKEWESCIKKEHPEKKEAQKTY</sequence>
<dbReference type="HOGENOM" id="CLU_1548431_0_0_1"/>
<name>A0A015KEF4_RHIIW</name>
<dbReference type="EMBL" id="JEMT01027119">
    <property type="protein sequence ID" value="EXX57981.1"/>
    <property type="molecule type" value="Genomic_DNA"/>
</dbReference>
<dbReference type="OrthoDB" id="2369361at2759"/>
<evidence type="ECO:0000313" key="1">
    <source>
        <dbReference type="EMBL" id="EXX57981.1"/>
    </source>
</evidence>
<keyword evidence="2" id="KW-1185">Reference proteome</keyword>
<gene>
    <name evidence="1" type="ORF">RirG_202080</name>
</gene>
<reference evidence="1 2" key="1">
    <citation type="submission" date="2014-02" db="EMBL/GenBank/DDBJ databases">
        <title>Single nucleus genome sequencing reveals high similarity among nuclei of an endomycorrhizal fungus.</title>
        <authorList>
            <person name="Lin K."/>
            <person name="Geurts R."/>
            <person name="Zhang Z."/>
            <person name="Limpens E."/>
            <person name="Saunders D.G."/>
            <person name="Mu D."/>
            <person name="Pang E."/>
            <person name="Cao H."/>
            <person name="Cha H."/>
            <person name="Lin T."/>
            <person name="Zhou Q."/>
            <person name="Shang Y."/>
            <person name="Li Y."/>
            <person name="Ivanov S."/>
            <person name="Sharma T."/>
            <person name="Velzen R.V."/>
            <person name="Ruijter N.D."/>
            <person name="Aanen D.K."/>
            <person name="Win J."/>
            <person name="Kamoun S."/>
            <person name="Bisseling T."/>
            <person name="Huang S."/>
        </authorList>
    </citation>
    <scope>NUCLEOTIDE SEQUENCE [LARGE SCALE GENOMIC DNA]</scope>
    <source>
        <strain evidence="2">DAOM197198w</strain>
    </source>
</reference>
<evidence type="ECO:0000313" key="2">
    <source>
        <dbReference type="Proteomes" id="UP000022910"/>
    </source>
</evidence>
<organism evidence="1 2">
    <name type="scientific">Rhizophagus irregularis (strain DAOM 197198w)</name>
    <name type="common">Glomus intraradices</name>
    <dbReference type="NCBI Taxonomy" id="1432141"/>
    <lineage>
        <taxon>Eukaryota</taxon>
        <taxon>Fungi</taxon>
        <taxon>Fungi incertae sedis</taxon>
        <taxon>Mucoromycota</taxon>
        <taxon>Glomeromycotina</taxon>
        <taxon>Glomeromycetes</taxon>
        <taxon>Glomerales</taxon>
        <taxon>Glomeraceae</taxon>
        <taxon>Rhizophagus</taxon>
    </lineage>
</organism>